<dbReference type="AlphaFoldDB" id="A0A9E7LBI7"/>
<proteinExistence type="predicted"/>
<dbReference type="Proteomes" id="UP001055439">
    <property type="component" value="Chromosome 9"/>
</dbReference>
<organism evidence="1 2">
    <name type="scientific">Musa troglodytarum</name>
    <name type="common">fe'i banana</name>
    <dbReference type="NCBI Taxonomy" id="320322"/>
    <lineage>
        <taxon>Eukaryota</taxon>
        <taxon>Viridiplantae</taxon>
        <taxon>Streptophyta</taxon>
        <taxon>Embryophyta</taxon>
        <taxon>Tracheophyta</taxon>
        <taxon>Spermatophyta</taxon>
        <taxon>Magnoliopsida</taxon>
        <taxon>Liliopsida</taxon>
        <taxon>Zingiberales</taxon>
        <taxon>Musaceae</taxon>
        <taxon>Musa</taxon>
    </lineage>
</organism>
<keyword evidence="2" id="KW-1185">Reference proteome</keyword>
<name>A0A9E7LBI7_9LILI</name>
<evidence type="ECO:0000313" key="1">
    <source>
        <dbReference type="EMBL" id="URE47421.1"/>
    </source>
</evidence>
<accession>A0A9E7LBI7</accession>
<protein>
    <submittedName>
        <fullName evidence="1">Uncharacterized protein</fullName>
    </submittedName>
</protein>
<dbReference type="EMBL" id="CP097511">
    <property type="protein sequence ID" value="URE47421.1"/>
    <property type="molecule type" value="Genomic_DNA"/>
</dbReference>
<reference evidence="1" key="1">
    <citation type="submission" date="2022-05" db="EMBL/GenBank/DDBJ databases">
        <title>The Musa troglodytarum L. genome provides insights into the mechanism of non-climacteric behaviour and enrichment of carotenoids.</title>
        <authorList>
            <person name="Wang J."/>
        </authorList>
    </citation>
    <scope>NUCLEOTIDE SEQUENCE</scope>
    <source>
        <tissue evidence="1">Leaf</tissue>
    </source>
</reference>
<gene>
    <name evidence="1" type="ORF">MUK42_14836</name>
</gene>
<evidence type="ECO:0000313" key="2">
    <source>
        <dbReference type="Proteomes" id="UP001055439"/>
    </source>
</evidence>
<sequence>MPFMKLESNGDMFSSYHSTSAIREKISDHEAETCNI</sequence>